<dbReference type="AlphaFoldDB" id="A0A238IV61"/>
<dbReference type="RefSeq" id="WP_093972314.1">
    <property type="nucleotide sequence ID" value="NZ_FXXQ01000001.1"/>
</dbReference>
<dbReference type="Gene3D" id="3.40.630.30">
    <property type="match status" value="1"/>
</dbReference>
<dbReference type="EMBL" id="FXXQ01000001">
    <property type="protein sequence ID" value="SMX22349.1"/>
    <property type="molecule type" value="Genomic_DNA"/>
</dbReference>
<name>A0A238IV61_9RHOB</name>
<evidence type="ECO:0000313" key="2">
    <source>
        <dbReference type="Proteomes" id="UP000201838"/>
    </source>
</evidence>
<sequence>MQGKFYGPPDVQRMTRRAMALFRVVQDDPDFAWYGRFVALADFETGGVQRFLDLIEVQGASPAYWIANAAADTVKASVLRAGYRADRFEYVVSEGDSVSRARGNLSKYAIGDDVLVSRLGPDSPEADLDDFAEVAGAGGVLPPPEAVLRGAARKGVFLLARERATGRAISCAASIETFHVGSRRADSAFWGMLSTLPDWQGRKLALALGARAMVAMHEDNGFSKFITGVRAENEGSMALCAKLDMVPGKWCSYYGMDPAQFSSARVTK</sequence>
<reference evidence="1 2" key="1">
    <citation type="submission" date="2017-05" db="EMBL/GenBank/DDBJ databases">
        <authorList>
            <person name="Song R."/>
            <person name="Chenine A.L."/>
            <person name="Ruprecht R.M."/>
        </authorList>
    </citation>
    <scope>NUCLEOTIDE SEQUENCE [LARGE SCALE GENOMIC DNA]</scope>
    <source>
        <strain evidence="1 2">CECT 8489</strain>
    </source>
</reference>
<evidence type="ECO:0000313" key="1">
    <source>
        <dbReference type="EMBL" id="SMX22349.1"/>
    </source>
</evidence>
<gene>
    <name evidence="1" type="ORF">BOA8489_00441</name>
</gene>
<proteinExistence type="predicted"/>
<dbReference type="Proteomes" id="UP000201838">
    <property type="component" value="Unassembled WGS sequence"/>
</dbReference>
<organism evidence="1 2">
    <name type="scientific">Boseongicola aestuarii</name>
    <dbReference type="NCBI Taxonomy" id="1470561"/>
    <lineage>
        <taxon>Bacteria</taxon>
        <taxon>Pseudomonadati</taxon>
        <taxon>Pseudomonadota</taxon>
        <taxon>Alphaproteobacteria</taxon>
        <taxon>Rhodobacterales</taxon>
        <taxon>Paracoccaceae</taxon>
        <taxon>Boseongicola</taxon>
    </lineage>
</organism>
<keyword evidence="2" id="KW-1185">Reference proteome</keyword>
<protein>
    <recommendedName>
        <fullName evidence="3">N-acetyltransferase domain-containing protein</fullName>
    </recommendedName>
</protein>
<dbReference type="SUPFAM" id="SSF55729">
    <property type="entry name" value="Acyl-CoA N-acyltransferases (Nat)"/>
    <property type="match status" value="1"/>
</dbReference>
<evidence type="ECO:0008006" key="3">
    <source>
        <dbReference type="Google" id="ProtNLM"/>
    </source>
</evidence>
<dbReference type="InterPro" id="IPR016181">
    <property type="entry name" value="Acyl_CoA_acyltransferase"/>
</dbReference>
<dbReference type="OrthoDB" id="7836873at2"/>
<accession>A0A238IV61</accession>